<evidence type="ECO:0000313" key="2">
    <source>
        <dbReference type="EMBL" id="SAK63880.1"/>
    </source>
</evidence>
<protein>
    <submittedName>
        <fullName evidence="2">Uncharacterized protein</fullName>
    </submittedName>
</protein>
<evidence type="ECO:0000313" key="3">
    <source>
        <dbReference type="Proteomes" id="UP000054596"/>
    </source>
</evidence>
<feature type="compositionally biased region" description="Basic and acidic residues" evidence="1">
    <location>
        <begin position="16"/>
        <end position="27"/>
    </location>
</feature>
<proteinExistence type="predicted"/>
<gene>
    <name evidence="2" type="ORF">AWB82_03349</name>
</gene>
<dbReference type="AlphaFoldDB" id="A0A158B1S0"/>
<name>A0A158B1S0_9BURK</name>
<feature type="region of interest" description="Disordered" evidence="1">
    <location>
        <begin position="89"/>
        <end position="216"/>
    </location>
</feature>
<feature type="compositionally biased region" description="Basic and acidic residues" evidence="1">
    <location>
        <begin position="100"/>
        <end position="116"/>
    </location>
</feature>
<dbReference type="EMBL" id="FCOJ02000022">
    <property type="protein sequence ID" value="SAK63880.1"/>
    <property type="molecule type" value="Genomic_DNA"/>
</dbReference>
<keyword evidence="3" id="KW-1185">Reference proteome</keyword>
<evidence type="ECO:0000256" key="1">
    <source>
        <dbReference type="SAM" id="MobiDB-lite"/>
    </source>
</evidence>
<reference evidence="2" key="1">
    <citation type="submission" date="2016-01" db="EMBL/GenBank/DDBJ databases">
        <authorList>
            <person name="Peeters C."/>
        </authorList>
    </citation>
    <scope>NUCLEOTIDE SEQUENCE [LARGE SCALE GENOMIC DNA]</scope>
    <source>
        <strain evidence="2">LMG 29325</strain>
    </source>
</reference>
<feature type="compositionally biased region" description="Basic and acidic residues" evidence="1">
    <location>
        <begin position="152"/>
        <end position="170"/>
    </location>
</feature>
<feature type="compositionally biased region" description="Low complexity" evidence="1">
    <location>
        <begin position="206"/>
        <end position="216"/>
    </location>
</feature>
<dbReference type="Proteomes" id="UP000054596">
    <property type="component" value="Unassembled WGS sequence"/>
</dbReference>
<comment type="caution">
    <text evidence="2">The sequence shown here is derived from an EMBL/GenBank/DDBJ whole genome shotgun (WGS) entry which is preliminary data.</text>
</comment>
<accession>A0A158B1S0</accession>
<feature type="region of interest" description="Disordered" evidence="1">
    <location>
        <begin position="1"/>
        <end position="27"/>
    </location>
</feature>
<feature type="compositionally biased region" description="Basic residues" evidence="1">
    <location>
        <begin position="141"/>
        <end position="150"/>
    </location>
</feature>
<organism evidence="2 3">
    <name type="scientific">Caballeronia glebae</name>
    <dbReference type="NCBI Taxonomy" id="1777143"/>
    <lineage>
        <taxon>Bacteria</taxon>
        <taxon>Pseudomonadati</taxon>
        <taxon>Pseudomonadota</taxon>
        <taxon>Betaproteobacteria</taxon>
        <taxon>Burkholderiales</taxon>
        <taxon>Burkholderiaceae</taxon>
        <taxon>Caballeronia</taxon>
    </lineage>
</organism>
<sequence>MTYKLGTRRSLTNETQPHHDDTARTEANRFRRPALLPRDGLRPTRQLPRGYLRGAPRMAGSVRCFGVVRRGRHGRVLLADATRIFADREDGHRSVPRQGADSRRRGRPDPHGDRVRAGSGTPRRARHSADAALSDGSVAGRHSRARRGGVPRRAEHGRDHLQPRELEAQRRHAGATRGKLPEPDRLQGRRRRNREHGDDPPPPRRPLLVPRRPADG</sequence>